<dbReference type="RefSeq" id="WP_326833406.1">
    <property type="nucleotide sequence ID" value="NZ_VUMG01000002.1"/>
</dbReference>
<organism evidence="1 2">
    <name type="scientific">Cutibacterium porci</name>
    <dbReference type="NCBI Taxonomy" id="2605781"/>
    <lineage>
        <taxon>Bacteria</taxon>
        <taxon>Bacillati</taxon>
        <taxon>Actinomycetota</taxon>
        <taxon>Actinomycetes</taxon>
        <taxon>Propionibacteriales</taxon>
        <taxon>Propionibacteriaceae</taxon>
        <taxon>Cutibacterium</taxon>
    </lineage>
</organism>
<accession>A0A7K0J720</accession>
<evidence type="ECO:0000313" key="2">
    <source>
        <dbReference type="Proteomes" id="UP000466104"/>
    </source>
</evidence>
<sequence length="80" mass="8341">MTIAVSKGSLSDYTFFIMENESTNIHQASQLPTGSLGTAVAQGQKVHGTITIDCPRTDSTVMLTHGSGMSSPISALTIKA</sequence>
<proteinExistence type="predicted"/>
<name>A0A7K0J720_9ACTN</name>
<protein>
    <submittedName>
        <fullName evidence="1">Uncharacterized protein</fullName>
    </submittedName>
</protein>
<dbReference type="AlphaFoldDB" id="A0A7K0J720"/>
<gene>
    <name evidence="1" type="ORF">FYJ43_06810</name>
</gene>
<evidence type="ECO:0000313" key="1">
    <source>
        <dbReference type="EMBL" id="MSS45756.1"/>
    </source>
</evidence>
<reference evidence="1 2" key="1">
    <citation type="submission" date="2019-08" db="EMBL/GenBank/DDBJ databases">
        <title>In-depth cultivation of the pig gut microbiome towards novel bacterial diversity and tailored functional studies.</title>
        <authorList>
            <person name="Wylensek D."/>
            <person name="Hitch T.C.A."/>
            <person name="Clavel T."/>
        </authorList>
    </citation>
    <scope>NUCLEOTIDE SEQUENCE [LARGE SCALE GENOMIC DNA]</scope>
    <source>
        <strain evidence="1 2">WCA-380-WT-3A</strain>
    </source>
</reference>
<comment type="caution">
    <text evidence="1">The sequence shown here is derived from an EMBL/GenBank/DDBJ whole genome shotgun (WGS) entry which is preliminary data.</text>
</comment>
<dbReference type="EMBL" id="VUMG01000002">
    <property type="protein sequence ID" value="MSS45756.1"/>
    <property type="molecule type" value="Genomic_DNA"/>
</dbReference>
<dbReference type="Proteomes" id="UP000466104">
    <property type="component" value="Unassembled WGS sequence"/>
</dbReference>
<keyword evidence="2" id="KW-1185">Reference proteome</keyword>